<dbReference type="eggNOG" id="ENOG502TISV">
    <property type="taxonomic scope" value="Eukaryota"/>
</dbReference>
<evidence type="ECO:0000313" key="1">
    <source>
        <dbReference type="EMBL" id="EFP06993.1"/>
    </source>
</evidence>
<accession>E3MQM8</accession>
<name>E3MQM8_CAERE</name>
<dbReference type="Proteomes" id="UP000008281">
    <property type="component" value="Unassembled WGS sequence"/>
</dbReference>
<protein>
    <submittedName>
        <fullName evidence="1">Uncharacterized protein</fullName>
    </submittedName>
</protein>
<dbReference type="AlphaFoldDB" id="E3MQM8"/>
<organism evidence="2">
    <name type="scientific">Caenorhabditis remanei</name>
    <name type="common">Caenorhabditis vulgaris</name>
    <dbReference type="NCBI Taxonomy" id="31234"/>
    <lineage>
        <taxon>Eukaryota</taxon>
        <taxon>Metazoa</taxon>
        <taxon>Ecdysozoa</taxon>
        <taxon>Nematoda</taxon>
        <taxon>Chromadorea</taxon>
        <taxon>Rhabditida</taxon>
        <taxon>Rhabditina</taxon>
        <taxon>Rhabditomorpha</taxon>
        <taxon>Rhabditoidea</taxon>
        <taxon>Rhabditidae</taxon>
        <taxon>Peloderinae</taxon>
        <taxon>Caenorhabditis</taxon>
    </lineage>
</organism>
<dbReference type="InParanoid" id="E3MQM8"/>
<proteinExistence type="predicted"/>
<evidence type="ECO:0000313" key="2">
    <source>
        <dbReference type="Proteomes" id="UP000008281"/>
    </source>
</evidence>
<keyword evidence="2" id="KW-1185">Reference proteome</keyword>
<gene>
    <name evidence="1" type="ORF">CRE_10414</name>
</gene>
<dbReference type="EMBL" id="DS268466">
    <property type="protein sequence ID" value="EFP06993.1"/>
    <property type="molecule type" value="Genomic_DNA"/>
</dbReference>
<reference evidence="1" key="1">
    <citation type="submission" date="2007-07" db="EMBL/GenBank/DDBJ databases">
        <title>PCAP assembly of the Caenorhabditis remanei genome.</title>
        <authorList>
            <consortium name="The Caenorhabditis remanei Sequencing Consortium"/>
            <person name="Wilson R.K."/>
        </authorList>
    </citation>
    <scope>NUCLEOTIDE SEQUENCE [LARGE SCALE GENOMIC DNA]</scope>
    <source>
        <strain evidence="1">PB4641</strain>
    </source>
</reference>
<sequence length="202" mass="23498">MPFPAHAMLKPKQEIDIVDILEMTRSKHEELLHREDLRLACLNQNHFVSLWRRLQQDSSRPVPRLPVLKTSSQKAVRPLKASEPSKSTTFGSVWGFFRELCQGFRNRSVSPQPLPTATPDDVFNSLGSWEDYAKENNIRAAKKRRRQIPRLRDESEWKEPSITQIHLVPNPFVVKDSDSDSESKKIQIKRVCFNATISFHYY</sequence>
<dbReference type="OrthoDB" id="5879460at2759"/>
<dbReference type="HOGENOM" id="CLU_1355779_0_0_1"/>